<feature type="transmembrane region" description="Helical" evidence="1">
    <location>
        <begin position="407"/>
        <end position="427"/>
    </location>
</feature>
<feature type="transmembrane region" description="Helical" evidence="1">
    <location>
        <begin position="433"/>
        <end position="455"/>
    </location>
</feature>
<organism evidence="2 3">
    <name type="scientific">Dyella choica</name>
    <dbReference type="NCBI Taxonomy" id="1927959"/>
    <lineage>
        <taxon>Bacteria</taxon>
        <taxon>Pseudomonadati</taxon>
        <taxon>Pseudomonadota</taxon>
        <taxon>Gammaproteobacteria</taxon>
        <taxon>Lysobacterales</taxon>
        <taxon>Rhodanobacteraceae</taxon>
        <taxon>Dyella</taxon>
    </lineage>
</organism>
<feature type="transmembrane region" description="Helical" evidence="1">
    <location>
        <begin position="375"/>
        <end position="395"/>
    </location>
</feature>
<gene>
    <name evidence="2" type="ORF">EKH80_19500</name>
</gene>
<feature type="transmembrane region" description="Helical" evidence="1">
    <location>
        <begin position="17"/>
        <end position="37"/>
    </location>
</feature>
<keyword evidence="3" id="KW-1185">Reference proteome</keyword>
<sequence length="471" mass="52020">MNVAWQLWLQLFRRMPVLAVLANLLRAAALYCAVQWLLGDDEFGVLAASLFGVATWMWHTGQGYNLRGVCAAESFLLPNFRRRLLEYCVIDLVMWVLLPLVVAAMGGVPHLPLLACGLLLIAATGVMMGSNPRSGAFIWPVFVVLGWMPSFVADFFKEALRSPLTPWLLLAIVALLLRFSIAPLLRIEDRQADASPLESTSLSRMQTRGAPGEPRRMGAFGKRINALYEQLAERAMRRALAAYQRSPGFQRRMLLVRRLLLPNDNPEAIGLRIVLVSMLVCFYFIAIMHRQHFNPVVVGAYAIMLSISRYPQLNVGMVRMRPNMADLYLTLAPETRAEYQRTISEALLVLAPISLLTALVYTMLGAWLVHAPDPWHMLFVAAIVSLAASLAALALHLIGPEGTTGRTIVNLVVVFGTMAVYWGGYWLVGTLGYALGGGLLALLALGFGLGVWFAAQREYVSRAPRFDAPIG</sequence>
<feature type="transmembrane region" description="Helical" evidence="1">
    <location>
        <begin position="136"/>
        <end position="155"/>
    </location>
</feature>
<dbReference type="Proteomes" id="UP000274358">
    <property type="component" value="Unassembled WGS sequence"/>
</dbReference>
<protein>
    <submittedName>
        <fullName evidence="2">Uncharacterized protein</fullName>
    </submittedName>
</protein>
<name>A0A3S0RXK8_9GAMM</name>
<evidence type="ECO:0000256" key="1">
    <source>
        <dbReference type="SAM" id="Phobius"/>
    </source>
</evidence>
<dbReference type="EMBL" id="RYYV01000020">
    <property type="protein sequence ID" value="RUL70968.1"/>
    <property type="molecule type" value="Genomic_DNA"/>
</dbReference>
<evidence type="ECO:0000313" key="2">
    <source>
        <dbReference type="EMBL" id="RUL70968.1"/>
    </source>
</evidence>
<comment type="caution">
    <text evidence="2">The sequence shown here is derived from an EMBL/GenBank/DDBJ whole genome shotgun (WGS) entry which is preliminary data.</text>
</comment>
<keyword evidence="1" id="KW-0812">Transmembrane</keyword>
<feature type="transmembrane region" description="Helical" evidence="1">
    <location>
        <begin position="293"/>
        <end position="311"/>
    </location>
</feature>
<keyword evidence="1" id="KW-0472">Membrane</keyword>
<dbReference type="OrthoDB" id="5938825at2"/>
<feature type="transmembrane region" description="Helical" evidence="1">
    <location>
        <begin position="346"/>
        <end position="369"/>
    </location>
</feature>
<reference evidence="2 3" key="1">
    <citation type="submission" date="2018-12" db="EMBL/GenBank/DDBJ databases">
        <title>Dyella dinghuensis sp. nov. DHOA06 and Dyella choica sp. nov. 4M-K27, isolated from forest soil.</title>
        <authorList>
            <person name="Qiu L.-H."/>
            <person name="Gao Z.-H."/>
        </authorList>
    </citation>
    <scope>NUCLEOTIDE SEQUENCE [LARGE SCALE GENOMIC DNA]</scope>
    <source>
        <strain evidence="2 3">4M-K27</strain>
    </source>
</reference>
<feature type="transmembrane region" description="Helical" evidence="1">
    <location>
        <begin position="269"/>
        <end position="287"/>
    </location>
</feature>
<proteinExistence type="predicted"/>
<feature type="transmembrane region" description="Helical" evidence="1">
    <location>
        <begin position="167"/>
        <end position="185"/>
    </location>
</feature>
<feature type="transmembrane region" description="Helical" evidence="1">
    <location>
        <begin position="111"/>
        <end position="129"/>
    </location>
</feature>
<evidence type="ECO:0000313" key="3">
    <source>
        <dbReference type="Proteomes" id="UP000274358"/>
    </source>
</evidence>
<keyword evidence="1" id="KW-1133">Transmembrane helix</keyword>
<dbReference type="RefSeq" id="WP_126686472.1">
    <property type="nucleotide sequence ID" value="NZ_RYYV01000020.1"/>
</dbReference>
<accession>A0A3S0RXK8</accession>
<dbReference type="AlphaFoldDB" id="A0A3S0RXK8"/>